<keyword evidence="2" id="KW-1185">Reference proteome</keyword>
<sequence>MDMRLVAMARTVHVDPHFIQDEIVGVEIEIHRNGALDTCGANDLTDGRKSFVEVQL</sequence>
<protein>
    <submittedName>
        <fullName evidence="1">Uncharacterized protein</fullName>
    </submittedName>
</protein>
<dbReference type="Proteomes" id="UP000032160">
    <property type="component" value="Chromosome I"/>
</dbReference>
<accession>X5MGH7</accession>
<gene>
    <name evidence="1" type="ORF">BN1012_Phect2371</name>
</gene>
<evidence type="ECO:0000313" key="1">
    <source>
        <dbReference type="EMBL" id="CDO60584.1"/>
    </source>
</evidence>
<dbReference type="AlphaFoldDB" id="X5MGH7"/>
<dbReference type="KEGG" id="pect:BN1012_Phect2371"/>
<name>X5MGH7_9HYPH</name>
<evidence type="ECO:0000313" key="2">
    <source>
        <dbReference type="Proteomes" id="UP000032160"/>
    </source>
</evidence>
<reference evidence="1 2" key="1">
    <citation type="journal article" date="2014" name="Front. Genet.">
        <title>Genome and metabolic network of "Candidatus Phaeomarinobacter ectocarpi" Ec32, a new candidate genus of Alphaproteobacteria frequently associated with brown algae.</title>
        <authorList>
            <person name="Dittami S.M."/>
            <person name="Barbeyron T."/>
            <person name="Boyen C."/>
            <person name="Cambefort J."/>
            <person name="Collet G."/>
            <person name="Delage L."/>
            <person name="Gobet A."/>
            <person name="Groisillier A."/>
            <person name="Leblanc C."/>
            <person name="Michel G."/>
            <person name="Scornet D."/>
            <person name="Siegel A."/>
            <person name="Tapia J.E."/>
            <person name="Tonon T."/>
        </authorList>
    </citation>
    <scope>NUCLEOTIDE SEQUENCE [LARGE SCALE GENOMIC DNA]</scope>
    <source>
        <strain evidence="1 2">Ec32</strain>
    </source>
</reference>
<dbReference type="HOGENOM" id="CLU_3005615_0_0_5"/>
<dbReference type="EMBL" id="HG966617">
    <property type="protein sequence ID" value="CDO60584.1"/>
    <property type="molecule type" value="Genomic_DNA"/>
</dbReference>
<organism evidence="1 2">
    <name type="scientific">Candidatus Phaeomarinibacter ectocarpi</name>
    <dbReference type="NCBI Taxonomy" id="1458461"/>
    <lineage>
        <taxon>Bacteria</taxon>
        <taxon>Pseudomonadati</taxon>
        <taxon>Pseudomonadota</taxon>
        <taxon>Alphaproteobacteria</taxon>
        <taxon>Hyphomicrobiales</taxon>
        <taxon>Parvibaculaceae</taxon>
        <taxon>Candidatus Phaeomarinibacter</taxon>
    </lineage>
</organism>
<proteinExistence type="predicted"/>